<evidence type="ECO:0000256" key="2">
    <source>
        <dbReference type="PROSITE-ProRule" id="PRU00335"/>
    </source>
</evidence>
<dbReference type="InterPro" id="IPR050109">
    <property type="entry name" value="HTH-type_TetR-like_transc_reg"/>
</dbReference>
<dbReference type="Gene3D" id="1.10.357.10">
    <property type="entry name" value="Tetracycline Repressor, domain 2"/>
    <property type="match status" value="1"/>
</dbReference>
<evidence type="ECO:0000256" key="1">
    <source>
        <dbReference type="ARBA" id="ARBA00023125"/>
    </source>
</evidence>
<dbReference type="PANTHER" id="PTHR30055">
    <property type="entry name" value="HTH-TYPE TRANSCRIPTIONAL REGULATOR RUTR"/>
    <property type="match status" value="1"/>
</dbReference>
<organism evidence="4 5">
    <name type="scientific">Mycolicibacterium canariasense</name>
    <name type="common">Mycobacterium canariasense</name>
    <dbReference type="NCBI Taxonomy" id="228230"/>
    <lineage>
        <taxon>Bacteria</taxon>
        <taxon>Bacillati</taxon>
        <taxon>Actinomycetota</taxon>
        <taxon>Actinomycetes</taxon>
        <taxon>Mycobacteriales</taxon>
        <taxon>Mycobacteriaceae</taxon>
        <taxon>Mycolicibacterium</taxon>
    </lineage>
</organism>
<dbReference type="AlphaFoldDB" id="A0A124E1E7"/>
<dbReference type="Proteomes" id="UP000069443">
    <property type="component" value="Unassembled WGS sequence"/>
</dbReference>
<comment type="caution">
    <text evidence="4">The sequence shown here is derived from an EMBL/GenBank/DDBJ whole genome shotgun (WGS) entry which is preliminary data.</text>
</comment>
<proteinExistence type="predicted"/>
<dbReference type="InterPro" id="IPR009057">
    <property type="entry name" value="Homeodomain-like_sf"/>
</dbReference>
<evidence type="ECO:0000313" key="4">
    <source>
        <dbReference type="EMBL" id="GAS93410.1"/>
    </source>
</evidence>
<keyword evidence="5" id="KW-1185">Reference proteome</keyword>
<gene>
    <name evidence="4" type="ORF">RMCC_0376</name>
</gene>
<protein>
    <submittedName>
        <fullName evidence="4">Transcriptional regulator</fullName>
    </submittedName>
</protein>
<dbReference type="STRING" id="228230.RMCC_0376"/>
<reference evidence="5" key="1">
    <citation type="journal article" date="2016" name="Genome Announc.">
        <title>Draft Genome Sequences of Five Rapidly Growing Mycobacterium Species, M. thermoresistibile, M. fortuitum subsp. acetamidolyticum, M. canariasense, M. brisbanense, and M. novocastrense.</title>
        <authorList>
            <person name="Katahira K."/>
            <person name="Ogura Y."/>
            <person name="Gotoh Y."/>
            <person name="Hayashi T."/>
        </authorList>
    </citation>
    <scope>NUCLEOTIDE SEQUENCE [LARGE SCALE GENOMIC DNA]</scope>
    <source>
        <strain evidence="5">JCM15298</strain>
    </source>
</reference>
<dbReference type="GO" id="GO:0003700">
    <property type="term" value="F:DNA-binding transcription factor activity"/>
    <property type="evidence" value="ECO:0007669"/>
    <property type="project" value="TreeGrafter"/>
</dbReference>
<dbReference type="GO" id="GO:0000976">
    <property type="term" value="F:transcription cis-regulatory region binding"/>
    <property type="evidence" value="ECO:0007669"/>
    <property type="project" value="TreeGrafter"/>
</dbReference>
<keyword evidence="1 2" id="KW-0238">DNA-binding</keyword>
<sequence length="241" mass="26618">MLCGQCGWPRKQRFYALVRYLWQTPRMTQALRRTRGRPRAANGSETRERIIRAARQVFSELGYDAATFQAIAERADLTRPAINHYFANKRALYQEVLTATNAALITSGMTAAAAHTSLVDRLSAFLSGMMLAHSEYDSAAAFLVTSMLESHRHPELSQDSYAPRDDVRNFVSTAVSEAVARGELGAGSDPEILVEMLLVLMFGIGFYAGFVGTDAEVAAVVDKLQRLLANNLWRLEEPAAS</sequence>
<reference evidence="5" key="2">
    <citation type="submission" date="2016-02" db="EMBL/GenBank/DDBJ databases">
        <title>Draft genome sequence of five rapidly growing Mycobacterium species.</title>
        <authorList>
            <person name="Katahira K."/>
            <person name="Gotou Y."/>
            <person name="Iida K."/>
            <person name="Ogura Y."/>
            <person name="Hayashi T."/>
        </authorList>
    </citation>
    <scope>NUCLEOTIDE SEQUENCE [LARGE SCALE GENOMIC DNA]</scope>
    <source>
        <strain evidence="5">JCM15298</strain>
    </source>
</reference>
<evidence type="ECO:0000313" key="5">
    <source>
        <dbReference type="Proteomes" id="UP000069443"/>
    </source>
</evidence>
<feature type="DNA-binding region" description="H-T-H motif" evidence="2">
    <location>
        <begin position="67"/>
        <end position="86"/>
    </location>
</feature>
<dbReference type="SUPFAM" id="SSF46689">
    <property type="entry name" value="Homeodomain-like"/>
    <property type="match status" value="1"/>
</dbReference>
<evidence type="ECO:0000259" key="3">
    <source>
        <dbReference type="PROSITE" id="PS50977"/>
    </source>
</evidence>
<dbReference type="InterPro" id="IPR001647">
    <property type="entry name" value="HTH_TetR"/>
</dbReference>
<dbReference type="PANTHER" id="PTHR30055:SF226">
    <property type="entry name" value="HTH-TYPE TRANSCRIPTIONAL REGULATOR PKSA"/>
    <property type="match status" value="1"/>
</dbReference>
<dbReference type="PRINTS" id="PR00455">
    <property type="entry name" value="HTHTETR"/>
</dbReference>
<dbReference type="PROSITE" id="PS50977">
    <property type="entry name" value="HTH_TETR_2"/>
    <property type="match status" value="1"/>
</dbReference>
<dbReference type="InterPro" id="IPR036271">
    <property type="entry name" value="Tet_transcr_reg_TetR-rel_C_sf"/>
</dbReference>
<dbReference type="Pfam" id="PF00440">
    <property type="entry name" value="TetR_N"/>
    <property type="match status" value="1"/>
</dbReference>
<name>A0A124E1E7_MYCCR</name>
<accession>A0A124E1E7</accession>
<dbReference type="SUPFAM" id="SSF48498">
    <property type="entry name" value="Tetracyclin repressor-like, C-terminal domain"/>
    <property type="match status" value="1"/>
</dbReference>
<dbReference type="EMBL" id="BCSY01000011">
    <property type="protein sequence ID" value="GAS93410.1"/>
    <property type="molecule type" value="Genomic_DNA"/>
</dbReference>
<feature type="domain" description="HTH tetR-type" evidence="3">
    <location>
        <begin position="44"/>
        <end position="104"/>
    </location>
</feature>